<dbReference type="InterPro" id="IPR008719">
    <property type="entry name" value="N2O_reductase_NosL"/>
</dbReference>
<gene>
    <name evidence="1" type="ORF">SAMN05444422_10135</name>
</gene>
<dbReference type="EMBL" id="FOKW01000001">
    <property type="protein sequence ID" value="SFB67411.1"/>
    <property type="molecule type" value="Genomic_DNA"/>
</dbReference>
<dbReference type="Gene3D" id="3.30.70.2050">
    <property type="match status" value="1"/>
</dbReference>
<dbReference type="AlphaFoldDB" id="A0A1I1CXM0"/>
<keyword evidence="2" id="KW-1185">Reference proteome</keyword>
<reference evidence="2" key="1">
    <citation type="submission" date="2016-10" db="EMBL/GenBank/DDBJ databases">
        <authorList>
            <person name="Varghese N."/>
            <person name="Submissions S."/>
        </authorList>
    </citation>
    <scope>NUCLEOTIDE SEQUENCE [LARGE SCALE GENOMIC DNA]</scope>
    <source>
        <strain evidence="2">DSM 13078</strain>
    </source>
</reference>
<evidence type="ECO:0000313" key="1">
    <source>
        <dbReference type="EMBL" id="SFB67411.1"/>
    </source>
</evidence>
<proteinExistence type="predicted"/>
<sequence length="197" mass="20955">MTADGWSRRRFLAGGAVAAALAGCLGDDDGEEELPAEPIDLTEGQACDVCGMVIADHYGPAGQLFYADGKPDDRDGPAWFDSVAELVASHEGRRERGWELREGFVTDYSTVDYDLLERDDGGDGGDGENEGETYISSHASSEAFAEVTAVEYVVGSDVEGAMGEDYLPFSDSEEAAAFAEEHGGDVLSWEELPSPNA</sequence>
<dbReference type="RefSeq" id="WP_089784315.1">
    <property type="nucleotide sequence ID" value="NZ_FOKW01000001.1"/>
</dbReference>
<dbReference type="Proteomes" id="UP000199161">
    <property type="component" value="Unassembled WGS sequence"/>
</dbReference>
<organism evidence="1 2">
    <name type="scientific">Natronobacterium haloterrestre</name>
    <name type="common">Halobiforma haloterrestris</name>
    <dbReference type="NCBI Taxonomy" id="148448"/>
    <lineage>
        <taxon>Archaea</taxon>
        <taxon>Methanobacteriati</taxon>
        <taxon>Methanobacteriota</taxon>
        <taxon>Stenosarchaea group</taxon>
        <taxon>Halobacteria</taxon>
        <taxon>Halobacteriales</taxon>
        <taxon>Natrialbaceae</taxon>
        <taxon>Natronobacterium</taxon>
    </lineage>
</organism>
<protein>
    <submittedName>
        <fullName evidence="1">Nitrous oxide reductase accessory protein NosL</fullName>
    </submittedName>
</protein>
<dbReference type="PANTHER" id="PTHR41247:SF1">
    <property type="entry name" value="HTH-TYPE TRANSCRIPTIONAL REPRESSOR YCNK"/>
    <property type="match status" value="1"/>
</dbReference>
<dbReference type="OrthoDB" id="162738at2157"/>
<dbReference type="PROSITE" id="PS51318">
    <property type="entry name" value="TAT"/>
    <property type="match status" value="1"/>
</dbReference>
<accession>A0A1I1CXM0</accession>
<dbReference type="SUPFAM" id="SSF160387">
    <property type="entry name" value="NosL/MerB-like"/>
    <property type="match status" value="1"/>
</dbReference>
<dbReference type="Pfam" id="PF05573">
    <property type="entry name" value="NosL"/>
    <property type="match status" value="1"/>
</dbReference>
<dbReference type="PANTHER" id="PTHR41247">
    <property type="entry name" value="HTH-TYPE TRANSCRIPTIONAL REPRESSOR YCNK"/>
    <property type="match status" value="1"/>
</dbReference>
<name>A0A1I1CXM0_NATHA</name>
<evidence type="ECO:0000313" key="2">
    <source>
        <dbReference type="Proteomes" id="UP000199161"/>
    </source>
</evidence>
<dbReference type="InterPro" id="IPR006311">
    <property type="entry name" value="TAT_signal"/>
</dbReference>